<dbReference type="Proteomes" id="UP000257030">
    <property type="component" value="Unassembled WGS sequence"/>
</dbReference>
<organism evidence="1 2">
    <name type="scientific">Chryseobacterium elymi</name>
    <dbReference type="NCBI Taxonomy" id="395936"/>
    <lineage>
        <taxon>Bacteria</taxon>
        <taxon>Pseudomonadati</taxon>
        <taxon>Bacteroidota</taxon>
        <taxon>Flavobacteriia</taxon>
        <taxon>Flavobacteriales</taxon>
        <taxon>Weeksellaceae</taxon>
        <taxon>Chryseobacterium group</taxon>
        <taxon>Chryseobacterium</taxon>
    </lineage>
</organism>
<protein>
    <recommendedName>
        <fullName evidence="3">DUF4304 domain-containing protein</fullName>
    </recommendedName>
</protein>
<evidence type="ECO:0000313" key="1">
    <source>
        <dbReference type="EMBL" id="REC79437.1"/>
    </source>
</evidence>
<dbReference type="AlphaFoldDB" id="A0A3D9DN54"/>
<sequence length="227" mass="26171">MDNKTKKIIKEEWLRAFPGLSAFSQNKLYKIIGPAICGIELINLPRSEDYRPHFVIYPLYKTDIKSCLAYPVLMFEFYNGRNLQLDLPYNDVNEKLKEAIQIVSDSLQLSLEDDVPLDSFYNLIDDIQKKDSTYQSATASNASLLEFKFYLALYAGSESQIQSTLDQIERASKNWNLKIFEAVFGEFGAWFQKLQNVASNKDFLLKQIEANKQDKKILKLKSSELIP</sequence>
<gene>
    <name evidence="1" type="ORF">DRF60_06335</name>
</gene>
<reference evidence="1 2" key="1">
    <citation type="journal article" date="2010" name="Syst. Appl. Microbiol.">
        <title>Four new species of Chryseobacterium from the rhizosphere of coastal sand dune plants, Chryseobacterium elymi sp. nov., Chryseobacterium hagamense sp. nov., Chryseobacterium lathyri sp. nov. and Chryseobacterium rhizosphaerae sp. nov.</title>
        <authorList>
            <person name="Cho S.H."/>
            <person name="Lee K.S."/>
            <person name="Shin D.S."/>
            <person name="Han J.H."/>
            <person name="Park K.S."/>
            <person name="Lee C.H."/>
            <person name="Park K.H."/>
            <person name="Kim S.B."/>
        </authorList>
    </citation>
    <scope>NUCLEOTIDE SEQUENCE [LARGE SCALE GENOMIC DNA]</scope>
    <source>
        <strain evidence="1 2">KCTC 22547</strain>
    </source>
</reference>
<proteinExistence type="predicted"/>
<accession>A0A3D9DN54</accession>
<name>A0A3D9DN54_9FLAO</name>
<dbReference type="EMBL" id="QNUH01000004">
    <property type="protein sequence ID" value="REC79437.1"/>
    <property type="molecule type" value="Genomic_DNA"/>
</dbReference>
<comment type="caution">
    <text evidence="1">The sequence shown here is derived from an EMBL/GenBank/DDBJ whole genome shotgun (WGS) entry which is preliminary data.</text>
</comment>
<dbReference type="OrthoDB" id="1028464at2"/>
<evidence type="ECO:0008006" key="3">
    <source>
        <dbReference type="Google" id="ProtNLM"/>
    </source>
</evidence>
<dbReference type="RefSeq" id="WP_116011260.1">
    <property type="nucleotide sequence ID" value="NZ_QNUH01000004.1"/>
</dbReference>
<keyword evidence="2" id="KW-1185">Reference proteome</keyword>
<evidence type="ECO:0000313" key="2">
    <source>
        <dbReference type="Proteomes" id="UP000257030"/>
    </source>
</evidence>